<name>A0A846YY57_9ACTN</name>
<dbReference type="AlphaFoldDB" id="A0A846YY57"/>
<proteinExistence type="predicted"/>
<dbReference type="Pfam" id="PF04149">
    <property type="entry name" value="DUF397"/>
    <property type="match status" value="1"/>
</dbReference>
<protein>
    <submittedName>
        <fullName evidence="2">DUF397 domain-containing protein</fullName>
    </submittedName>
</protein>
<reference evidence="2 3" key="1">
    <citation type="submission" date="2020-04" db="EMBL/GenBank/DDBJ databases">
        <title>MicrobeNet Type strains.</title>
        <authorList>
            <person name="Nicholson A.C."/>
        </authorList>
    </citation>
    <scope>NUCLEOTIDE SEQUENCE [LARGE SCALE GENOMIC DNA]</scope>
    <source>
        <strain evidence="2 3">ATCC BAA-277</strain>
    </source>
</reference>
<dbReference type="RefSeq" id="WP_083946817.1">
    <property type="nucleotide sequence ID" value="NZ_JAAXPI010000006.1"/>
</dbReference>
<feature type="domain" description="DUF397" evidence="1">
    <location>
        <begin position="6"/>
        <end position="59"/>
    </location>
</feature>
<sequence>MDLSSATWRKASRSHDDGDQCIEVASALDLVAVRDSKDPHGPKLVISQSDFQSLVRIVKESPLC</sequence>
<accession>A0A846YY57</accession>
<evidence type="ECO:0000313" key="2">
    <source>
        <dbReference type="EMBL" id="NKZ03545.1"/>
    </source>
</evidence>
<comment type="caution">
    <text evidence="2">The sequence shown here is derived from an EMBL/GenBank/DDBJ whole genome shotgun (WGS) entry which is preliminary data.</text>
</comment>
<gene>
    <name evidence="2" type="ORF">HGB48_07260</name>
</gene>
<evidence type="ECO:0000313" key="3">
    <source>
        <dbReference type="Proteomes" id="UP000579250"/>
    </source>
</evidence>
<keyword evidence="3" id="KW-1185">Reference proteome</keyword>
<organism evidence="2 3">
    <name type="scientific">Actinomadura latina</name>
    <dbReference type="NCBI Taxonomy" id="163603"/>
    <lineage>
        <taxon>Bacteria</taxon>
        <taxon>Bacillati</taxon>
        <taxon>Actinomycetota</taxon>
        <taxon>Actinomycetes</taxon>
        <taxon>Streptosporangiales</taxon>
        <taxon>Thermomonosporaceae</taxon>
        <taxon>Actinomadura</taxon>
    </lineage>
</organism>
<evidence type="ECO:0000259" key="1">
    <source>
        <dbReference type="Pfam" id="PF04149"/>
    </source>
</evidence>
<dbReference type="Proteomes" id="UP000579250">
    <property type="component" value="Unassembled WGS sequence"/>
</dbReference>
<dbReference type="EMBL" id="JAAXPI010000006">
    <property type="protein sequence ID" value="NKZ03545.1"/>
    <property type="molecule type" value="Genomic_DNA"/>
</dbReference>
<dbReference type="InterPro" id="IPR007278">
    <property type="entry name" value="DUF397"/>
</dbReference>